<dbReference type="InterPro" id="IPR012854">
    <property type="entry name" value="Cu_amine_oxidase-like_N"/>
</dbReference>
<gene>
    <name evidence="3" type="ORF">JYB65_01285</name>
</gene>
<dbReference type="SUPFAM" id="SSF55383">
    <property type="entry name" value="Copper amine oxidase, domain N"/>
    <property type="match status" value="1"/>
</dbReference>
<dbReference type="EMBL" id="JAFJZZ010000001">
    <property type="protein sequence ID" value="MBN7771996.1"/>
    <property type="molecule type" value="Genomic_DNA"/>
</dbReference>
<accession>A0A939D6J5</accession>
<dbReference type="Proteomes" id="UP000664545">
    <property type="component" value="Unassembled WGS sequence"/>
</dbReference>
<dbReference type="InterPro" id="IPR036582">
    <property type="entry name" value="Mao_N_sf"/>
</dbReference>
<dbReference type="Gene3D" id="3.30.457.10">
    <property type="entry name" value="Copper amine oxidase-like, N-terminal domain"/>
    <property type="match status" value="1"/>
</dbReference>
<dbReference type="RefSeq" id="WP_206580775.1">
    <property type="nucleotide sequence ID" value="NZ_JAFJZZ010000001.1"/>
</dbReference>
<feature type="signal peptide" evidence="1">
    <location>
        <begin position="1"/>
        <end position="23"/>
    </location>
</feature>
<evidence type="ECO:0000259" key="2">
    <source>
        <dbReference type="Pfam" id="PF07833"/>
    </source>
</evidence>
<feature type="chain" id="PRO_5036722257" description="Copper amine oxidase-like N-terminal domain-containing protein" evidence="1">
    <location>
        <begin position="24"/>
        <end position="390"/>
    </location>
</feature>
<comment type="caution">
    <text evidence="3">The sequence shown here is derived from an EMBL/GenBank/DDBJ whole genome shotgun (WGS) entry which is preliminary data.</text>
</comment>
<name>A0A939D6J5_CLOAM</name>
<organism evidence="3 4">
    <name type="scientific">Clostridium aminobutyricum</name>
    <dbReference type="NCBI Taxonomy" id="33953"/>
    <lineage>
        <taxon>Bacteria</taxon>
        <taxon>Bacillati</taxon>
        <taxon>Bacillota</taxon>
        <taxon>Clostridia</taxon>
        <taxon>Eubacteriales</taxon>
        <taxon>Clostridiaceae</taxon>
        <taxon>Clostridium</taxon>
    </lineage>
</organism>
<protein>
    <recommendedName>
        <fullName evidence="2">Copper amine oxidase-like N-terminal domain-containing protein</fullName>
    </recommendedName>
</protein>
<feature type="domain" description="Copper amine oxidase-like N-terminal" evidence="2">
    <location>
        <begin position="32"/>
        <end position="141"/>
    </location>
</feature>
<dbReference type="AlphaFoldDB" id="A0A939D6J5"/>
<dbReference type="Pfam" id="PF07833">
    <property type="entry name" value="Cu_amine_oxidN1"/>
    <property type="match status" value="1"/>
</dbReference>
<evidence type="ECO:0000256" key="1">
    <source>
        <dbReference type="SAM" id="SignalP"/>
    </source>
</evidence>
<proteinExistence type="predicted"/>
<keyword evidence="4" id="KW-1185">Reference proteome</keyword>
<keyword evidence="1" id="KW-0732">Signal</keyword>
<sequence>MKKIILTSLCCLLIWANALPCYGAEKQLSLTIDGKAVTFDDSTGYPYITESGRTMLPLRVCLASIGCEVNWNQEKQTVIARKDHVQVQIPVGESFFFKDQTILATDTPAVLKNGRTYLPLRAVLSAYGYDVNWDNQTFSISVVSDAQNQNATNTYYPLTPSNINGGSTGIFLRKQLNYSGFDGMEADITLPTVSIAEKGDCPYVYFGFDWQNDIGNTEAGFQFIEDSTNPNYNKWTVYLRQGNFWGWGNPVYLDQGSTHHLKFYSEAISESQVDLVVELDNKEIIRKASSVTDFSHASIKAVTSMAMSKIFDGSNCFSKSENAKIANIKVSTINTESYSDFDAFDLYRSWKPKGETERMWYGTVECIPSYLHYNSDGSVSIYKKSFVEEF</sequence>
<reference evidence="3" key="1">
    <citation type="submission" date="2021-02" db="EMBL/GenBank/DDBJ databases">
        <title>Abyssanaerobacter marinus gen.nov., sp., nov, anaerobic bacterium isolated from the Onnuri vent field of Indian Ocean and suggestion of Mogibacteriaceae fam. nov., and proposal of reclassification of ambiguous this family's genus member.</title>
        <authorList>
            <person name="Kim Y.J."/>
            <person name="Yang J.-A."/>
        </authorList>
    </citation>
    <scope>NUCLEOTIDE SEQUENCE</scope>
    <source>
        <strain evidence="3">DSM 2634</strain>
    </source>
</reference>
<evidence type="ECO:0000313" key="4">
    <source>
        <dbReference type="Proteomes" id="UP000664545"/>
    </source>
</evidence>
<evidence type="ECO:0000313" key="3">
    <source>
        <dbReference type="EMBL" id="MBN7771996.1"/>
    </source>
</evidence>